<protein>
    <recommendedName>
        <fullName evidence="2">DUF4704 domain-containing protein</fullName>
    </recommendedName>
</protein>
<evidence type="ECO:0000313" key="4">
    <source>
        <dbReference type="Proteomes" id="UP000001542"/>
    </source>
</evidence>
<dbReference type="InParanoid" id="A2F9L9"/>
<feature type="domain" description="DUF4704" evidence="2">
    <location>
        <begin position="1060"/>
        <end position="1305"/>
    </location>
</feature>
<dbReference type="SMR" id="A2F9L9"/>
<evidence type="ECO:0000313" key="3">
    <source>
        <dbReference type="EMBL" id="EAX98400.1"/>
    </source>
</evidence>
<accession>A2F9L9</accession>
<feature type="compositionally biased region" description="Polar residues" evidence="1">
    <location>
        <begin position="1599"/>
        <end position="1624"/>
    </location>
</feature>
<organism evidence="3 4">
    <name type="scientific">Trichomonas vaginalis (strain ATCC PRA-98 / G3)</name>
    <dbReference type="NCBI Taxonomy" id="412133"/>
    <lineage>
        <taxon>Eukaryota</taxon>
        <taxon>Metamonada</taxon>
        <taxon>Parabasalia</taxon>
        <taxon>Trichomonadida</taxon>
        <taxon>Trichomonadidae</taxon>
        <taxon>Trichomonas</taxon>
    </lineage>
</organism>
<gene>
    <name evidence="3" type="ORF">TVAG_125440</name>
</gene>
<feature type="region of interest" description="Disordered" evidence="1">
    <location>
        <begin position="1595"/>
        <end position="1630"/>
    </location>
</feature>
<dbReference type="EMBL" id="DS113677">
    <property type="protein sequence ID" value="EAX98400.1"/>
    <property type="molecule type" value="Genomic_DNA"/>
</dbReference>
<reference evidence="3" key="2">
    <citation type="journal article" date="2007" name="Science">
        <title>Draft genome sequence of the sexually transmitted pathogen Trichomonas vaginalis.</title>
        <authorList>
            <person name="Carlton J.M."/>
            <person name="Hirt R.P."/>
            <person name="Silva J.C."/>
            <person name="Delcher A.L."/>
            <person name="Schatz M."/>
            <person name="Zhao Q."/>
            <person name="Wortman J.R."/>
            <person name="Bidwell S.L."/>
            <person name="Alsmark U.C.M."/>
            <person name="Besteiro S."/>
            <person name="Sicheritz-Ponten T."/>
            <person name="Noel C.J."/>
            <person name="Dacks J.B."/>
            <person name="Foster P.G."/>
            <person name="Simillion C."/>
            <person name="Van de Peer Y."/>
            <person name="Miranda-Saavedra D."/>
            <person name="Barton G.J."/>
            <person name="Westrop G.D."/>
            <person name="Mueller S."/>
            <person name="Dessi D."/>
            <person name="Fiori P.L."/>
            <person name="Ren Q."/>
            <person name="Paulsen I."/>
            <person name="Zhang H."/>
            <person name="Bastida-Corcuera F.D."/>
            <person name="Simoes-Barbosa A."/>
            <person name="Brown M.T."/>
            <person name="Hayes R.D."/>
            <person name="Mukherjee M."/>
            <person name="Okumura C.Y."/>
            <person name="Schneider R."/>
            <person name="Smith A.J."/>
            <person name="Vanacova S."/>
            <person name="Villalvazo M."/>
            <person name="Haas B.J."/>
            <person name="Pertea M."/>
            <person name="Feldblyum T.V."/>
            <person name="Utterback T.R."/>
            <person name="Shu C.L."/>
            <person name="Osoegawa K."/>
            <person name="de Jong P.J."/>
            <person name="Hrdy I."/>
            <person name="Horvathova L."/>
            <person name="Zubacova Z."/>
            <person name="Dolezal P."/>
            <person name="Malik S.B."/>
            <person name="Logsdon J.M. Jr."/>
            <person name="Henze K."/>
            <person name="Gupta A."/>
            <person name="Wang C.C."/>
            <person name="Dunne R.L."/>
            <person name="Upcroft J.A."/>
            <person name="Upcroft P."/>
            <person name="White O."/>
            <person name="Salzberg S.L."/>
            <person name="Tang P."/>
            <person name="Chiu C.-H."/>
            <person name="Lee Y.-S."/>
            <person name="Embley T.M."/>
            <person name="Coombs G.H."/>
            <person name="Mottram J.C."/>
            <person name="Tachezy J."/>
            <person name="Fraser-Liggett C.M."/>
            <person name="Johnson P.J."/>
        </authorList>
    </citation>
    <scope>NUCLEOTIDE SEQUENCE [LARGE SCALE GENOMIC DNA]</scope>
    <source>
        <strain evidence="3">G3</strain>
    </source>
</reference>
<dbReference type="PANTHER" id="PTHR13743">
    <property type="entry name" value="BEIGE/BEACH-RELATED"/>
    <property type="match status" value="1"/>
</dbReference>
<evidence type="ECO:0000259" key="2">
    <source>
        <dbReference type="Pfam" id="PF15787"/>
    </source>
</evidence>
<dbReference type="Pfam" id="PF15787">
    <property type="entry name" value="DUF4704"/>
    <property type="match status" value="1"/>
</dbReference>
<name>A2F9L9_TRIV3</name>
<proteinExistence type="predicted"/>
<dbReference type="InterPro" id="IPR050865">
    <property type="entry name" value="BEACH_Domain"/>
</dbReference>
<dbReference type="PANTHER" id="PTHR13743:SF161">
    <property type="entry name" value="BEIGE_BEACH DOMAIN CONTAINING PROTEIN"/>
    <property type="match status" value="1"/>
</dbReference>
<dbReference type="SUPFAM" id="SSF49899">
    <property type="entry name" value="Concanavalin A-like lectins/glucanases"/>
    <property type="match status" value="1"/>
</dbReference>
<dbReference type="InterPro" id="IPR031570">
    <property type="entry name" value="NBEA/BDCP_DUF4704"/>
</dbReference>
<dbReference type="Proteomes" id="UP000001542">
    <property type="component" value="Unassembled WGS sequence"/>
</dbReference>
<reference evidence="3" key="1">
    <citation type="submission" date="2006-10" db="EMBL/GenBank/DDBJ databases">
        <authorList>
            <person name="Amadeo P."/>
            <person name="Zhao Q."/>
            <person name="Wortman J."/>
            <person name="Fraser-Liggett C."/>
            <person name="Carlton J."/>
        </authorList>
    </citation>
    <scope>NUCLEOTIDE SEQUENCE</scope>
    <source>
        <strain evidence="3">G3</strain>
    </source>
</reference>
<dbReference type="VEuPathDB" id="TrichDB:TVAG_125440"/>
<dbReference type="VEuPathDB" id="TrichDB:TVAGG3_0941660"/>
<sequence length="1652" mass="191125">MKFLLDGDLYLAILSPEGELTPPTSGLNKSTLESLHIVFPIYNQFELKQISKEMATCHNKLEPITSRFFPLIYQPEIITILTSKSDFILEYYSYISYYILTTYLSWEMNYTPTKNPIYSVPLLESILEICCPKGVVINQKIYTMGISAFYMIFSKIAKQSNFSLFAPFFEPLQVYFISLPELPDESINLLASALEQLTNHSNFQITNDIIPLLNIISKYIYEFPGEISHSILDQIISPLEYQISKLSYEGLNFLSLIANRIPDDVLLRLFALFTNSLTSFISSTKFKFPQPIDEIREDLPTMPVKEATYRVESKKTFLNGIKFQNPPNFPDKLELKTILTKDLFIRLSLIVKSCSHSESVSKLLINNIELILINSKDQPFYLGLTATYLYLCKHLNKYLDRPTMISILLSKPYFDPNITVFDNLKDFESIDTMRYSILELVVKEGFDAINVAIQTWILQPPLFAEIILRINRLLTVEMFNYKTTIQFSKTLMAISLYYQQMNFTTNSPYVETTRKAIFMLITRILEYQELQKLFYNCSIFNTFFFSFIFEEPLRPFILSNFLQFLTTNFANEMIVSSIAQIFDICCSYIDQEDYQIIATSILQVLNDSLIHNSQNVQPFSHFSGPILTSLPRLKVTESSQTLMLNFLHFLTLISNKISSPQVLSLNSTLNRVFADDFPNVLQQKLLQFIAGEPLTSMKPNFIIGQPKILQIYLDFSINKSEDPLKCMQYIYDLLNASMSNIIVCHETNFDVSLLELINKMAGNEEKSELVKLLMDIFCKIAIESSSVNVVHKFVSFMSPINGRYLPNNQELYLKTLNVLLIDELKKPNGYLSYISKGDYLEINGVTGEMINDDFTASCWIFIDNAVAQYKPILFSVVDSRDRRLVLFISGGNLFCTQRNTTEESTGHLEIKLPLMSWIFMTFTYKNNKDGSQVKVTYNLVESKTMDFSLMSLEKGPLKITYGGFVNEPFQTRQNVKICSLSLHSPSIKTAEIQNIYNGGLLYTTFDTNQTLFAYVLKSSGIKLTAIQRYVSKPSISINVNCTETILPQSFASCLTNYCKPEILLPLFAQFDMTFVDMTKMSNLPKLVIECLSNCLFLSNETQEDFHNSNGFSVISHLLNNLSTEHINYHLYTQFFGLLQSLNSQELQFDIISEILLFVPLWMKSDYENHIKILRHWGRVLFPSFKNLIQSRIPIRTFFSMLRLYYFYEQSENIEFNVPRFDSKRENINECRQTILMSLIDMAIDTFCQKDLQLFVSHCLTIVETEQVSDLLEFLEELSKKSPLTIKRIDFDCCSFLFSLIQRNTDNMMRRVISLLITLSQNNILIYPLDSVFQVFLTKLTPNYVNFSLFEYILTKVKFGIHELFPVLVWMSLVLGLNYTKRIFSEVKPFKDFTTHLYWSVWPIISLYHYNDSDLNSMIYEFISKCSINNISVLFCMISIVGHCLNVDSSEMKSNFLTNVAQMMTSDRKLSKADISSFFNVTKFFLFYRSNKEKNKTLQRLYKESDFFTSNDFVITDPNQRLKMKQSMSLNNLSHTFAPQQIPLEKLSKNRSSENLIHNSSPLIFYEDDNQTNPSLLENTFQNKSSGKENQKLELEKVTDNNSNSSKDIQVKILTQNETSSNGKETSPREKYQLQKTRLQLQMENIICSMMIK</sequence>
<dbReference type="OrthoDB" id="26681at2759"/>
<evidence type="ECO:0000256" key="1">
    <source>
        <dbReference type="SAM" id="MobiDB-lite"/>
    </source>
</evidence>
<dbReference type="InterPro" id="IPR013320">
    <property type="entry name" value="ConA-like_dom_sf"/>
</dbReference>
<dbReference type="KEGG" id="tva:4756197"/>
<dbReference type="Gene3D" id="2.60.120.200">
    <property type="match status" value="1"/>
</dbReference>
<keyword evidence="4" id="KW-1185">Reference proteome</keyword>